<name>W4GHV3_APHAT</name>
<sequence>MTLIEPLEFRRVHLAILFGCGIVFKGLWKHLTGSHLIVFTVCVGGLYLAKLMKPKDALDEEIEKLDAALTSSDGDDVRTYVRPTKFIVPEAERGLFTARQRQYSSLLGGTQAQRRKFLRKKPQIEDKNDHSFDGNPAPSSIAMNSAPTSEETVDTAVPEASATDTTSSTTTHRRRRSTRAPLDQS</sequence>
<reference evidence="2" key="1">
    <citation type="submission" date="2013-12" db="EMBL/GenBank/DDBJ databases">
        <title>The Genome Sequence of Aphanomyces astaci APO3.</title>
        <authorList>
            <consortium name="The Broad Institute Genomics Platform"/>
            <person name="Russ C."/>
            <person name="Tyler B."/>
            <person name="van West P."/>
            <person name="Dieguez-Uribeondo J."/>
            <person name="Young S.K."/>
            <person name="Zeng Q."/>
            <person name="Gargeya S."/>
            <person name="Fitzgerald M."/>
            <person name="Abouelleil A."/>
            <person name="Alvarado L."/>
            <person name="Chapman S.B."/>
            <person name="Gainer-Dewar J."/>
            <person name="Goldberg J."/>
            <person name="Griggs A."/>
            <person name="Gujja S."/>
            <person name="Hansen M."/>
            <person name="Howarth C."/>
            <person name="Imamovic A."/>
            <person name="Ireland A."/>
            <person name="Larimer J."/>
            <person name="McCowan C."/>
            <person name="Murphy C."/>
            <person name="Pearson M."/>
            <person name="Poon T.W."/>
            <person name="Priest M."/>
            <person name="Roberts A."/>
            <person name="Saif S."/>
            <person name="Shea T."/>
            <person name="Sykes S."/>
            <person name="Wortman J."/>
            <person name="Nusbaum C."/>
            <person name="Birren B."/>
        </authorList>
    </citation>
    <scope>NUCLEOTIDE SEQUENCE [LARGE SCALE GENOMIC DNA]</scope>
    <source>
        <strain evidence="2">APO3</strain>
    </source>
</reference>
<protein>
    <submittedName>
        <fullName evidence="2">Uncharacterized protein</fullName>
    </submittedName>
</protein>
<dbReference type="EMBL" id="KI913130">
    <property type="protein sequence ID" value="ETV78594.1"/>
    <property type="molecule type" value="Genomic_DNA"/>
</dbReference>
<organism evidence="2">
    <name type="scientific">Aphanomyces astaci</name>
    <name type="common">Crayfish plague agent</name>
    <dbReference type="NCBI Taxonomy" id="112090"/>
    <lineage>
        <taxon>Eukaryota</taxon>
        <taxon>Sar</taxon>
        <taxon>Stramenopiles</taxon>
        <taxon>Oomycota</taxon>
        <taxon>Saprolegniomycetes</taxon>
        <taxon>Saprolegniales</taxon>
        <taxon>Verrucalvaceae</taxon>
        <taxon>Aphanomyces</taxon>
    </lineage>
</organism>
<dbReference type="GeneID" id="20810086"/>
<evidence type="ECO:0000256" key="1">
    <source>
        <dbReference type="SAM" id="MobiDB-lite"/>
    </source>
</evidence>
<feature type="compositionally biased region" description="Low complexity" evidence="1">
    <location>
        <begin position="160"/>
        <end position="170"/>
    </location>
</feature>
<dbReference type="VEuPathDB" id="FungiDB:H257_08090"/>
<dbReference type="OrthoDB" id="71474at2759"/>
<gene>
    <name evidence="2" type="ORF">H257_08090</name>
</gene>
<feature type="compositionally biased region" description="Polar residues" evidence="1">
    <location>
        <begin position="137"/>
        <end position="150"/>
    </location>
</feature>
<proteinExistence type="predicted"/>
<evidence type="ECO:0000313" key="2">
    <source>
        <dbReference type="EMBL" id="ETV78594.1"/>
    </source>
</evidence>
<feature type="region of interest" description="Disordered" evidence="1">
    <location>
        <begin position="119"/>
        <end position="185"/>
    </location>
</feature>
<dbReference type="RefSeq" id="XP_009832175.1">
    <property type="nucleotide sequence ID" value="XM_009833873.1"/>
</dbReference>
<accession>W4GHV3</accession>
<dbReference type="AlphaFoldDB" id="W4GHV3"/>
<feature type="compositionally biased region" description="Basic and acidic residues" evidence="1">
    <location>
        <begin position="122"/>
        <end position="132"/>
    </location>
</feature>